<sequence>MPPIPGKDIKLNIDIELQLYVQELLTDRHLDPDTGEEVVKHKRGSVVVMDPRDSSVLAMVSSPSYDPNLFVHGISGKEYRALLNDKNRPLVNRVTLGIYPPASTVKPMIAVAALTEG</sequence>
<dbReference type="AlphaFoldDB" id="A0A090RLT8"/>
<name>A0A090RLT8_9GAMM</name>
<dbReference type="Pfam" id="PF00905">
    <property type="entry name" value="Transpeptidase"/>
    <property type="match status" value="1"/>
</dbReference>
<comment type="caution">
    <text evidence="2">The sequence shown here is derived from an EMBL/GenBank/DDBJ whole genome shotgun (WGS) entry which is preliminary data.</text>
</comment>
<dbReference type="EMBL" id="BBMN01000026">
    <property type="protein sequence ID" value="GAL08452.1"/>
    <property type="molecule type" value="Genomic_DNA"/>
</dbReference>
<accession>A0A090RLT8</accession>
<dbReference type="GO" id="GO:0005886">
    <property type="term" value="C:plasma membrane"/>
    <property type="evidence" value="ECO:0007669"/>
    <property type="project" value="TreeGrafter"/>
</dbReference>
<dbReference type="SUPFAM" id="SSF56601">
    <property type="entry name" value="beta-lactamase/transpeptidase-like"/>
    <property type="match status" value="1"/>
</dbReference>
<proteinExistence type="predicted"/>
<evidence type="ECO:0000313" key="2">
    <source>
        <dbReference type="EMBL" id="GAL08452.1"/>
    </source>
</evidence>
<dbReference type="GO" id="GO:0008658">
    <property type="term" value="F:penicillin binding"/>
    <property type="evidence" value="ECO:0007669"/>
    <property type="project" value="InterPro"/>
</dbReference>
<dbReference type="Gene3D" id="3.90.1310.10">
    <property type="entry name" value="Penicillin-binding protein 2a (Domain 2)"/>
    <property type="match status" value="1"/>
</dbReference>
<dbReference type="Proteomes" id="UP000029227">
    <property type="component" value="Unassembled WGS sequence"/>
</dbReference>
<dbReference type="eggNOG" id="COG0768">
    <property type="taxonomic scope" value="Bacteria"/>
</dbReference>
<gene>
    <name evidence="2" type="ORF">JCM19237_48</name>
</gene>
<dbReference type="InterPro" id="IPR001460">
    <property type="entry name" value="PCN-bd_Tpept"/>
</dbReference>
<dbReference type="GO" id="GO:0071972">
    <property type="term" value="F:peptidoglycan L,D-transpeptidase activity"/>
    <property type="evidence" value="ECO:0007669"/>
    <property type="project" value="TreeGrafter"/>
</dbReference>
<evidence type="ECO:0000313" key="3">
    <source>
        <dbReference type="Proteomes" id="UP000029227"/>
    </source>
</evidence>
<evidence type="ECO:0000259" key="1">
    <source>
        <dbReference type="Pfam" id="PF00905"/>
    </source>
</evidence>
<dbReference type="InterPro" id="IPR050515">
    <property type="entry name" value="Beta-lactam/transpept"/>
</dbReference>
<dbReference type="InterPro" id="IPR012338">
    <property type="entry name" value="Beta-lactam/transpept-like"/>
</dbReference>
<organism evidence="2 3">
    <name type="scientific">Photobacterium aphoticum</name>
    <dbReference type="NCBI Taxonomy" id="754436"/>
    <lineage>
        <taxon>Bacteria</taxon>
        <taxon>Pseudomonadati</taxon>
        <taxon>Pseudomonadota</taxon>
        <taxon>Gammaproteobacteria</taxon>
        <taxon>Vibrionales</taxon>
        <taxon>Vibrionaceae</taxon>
        <taxon>Photobacterium</taxon>
    </lineage>
</organism>
<protein>
    <submittedName>
        <fullName evidence="2">Penicillin-binding protein 2</fullName>
    </submittedName>
</protein>
<reference evidence="2 3" key="1">
    <citation type="journal article" date="2014" name="Genome Announc.">
        <title>Draft Genome Sequences of Two Vibrionaceae Species, Vibrio ponticus C121 and Photobacterium aphoticum C119, Isolated as Coral Reef Microbiota.</title>
        <authorList>
            <person name="Al-saari N."/>
            <person name="Meirelles P.M."/>
            <person name="Mino S."/>
            <person name="Suda W."/>
            <person name="Oshima K."/>
            <person name="Hattori M."/>
            <person name="Ohkuma M."/>
            <person name="Thompson F.L."/>
            <person name="Gomez-Gil B."/>
            <person name="Sawabe T."/>
            <person name="Sawabe T."/>
        </authorList>
    </citation>
    <scope>NUCLEOTIDE SEQUENCE [LARGE SCALE GENOMIC DNA]</scope>
    <source>
        <strain evidence="2 3">JCM 19237</strain>
    </source>
</reference>
<dbReference type="PANTHER" id="PTHR30627">
    <property type="entry name" value="PEPTIDOGLYCAN D,D-TRANSPEPTIDASE"/>
    <property type="match status" value="1"/>
</dbReference>
<feature type="domain" description="Penicillin-binding protein transpeptidase" evidence="1">
    <location>
        <begin position="44"/>
        <end position="117"/>
    </location>
</feature>
<dbReference type="PANTHER" id="PTHR30627:SF2">
    <property type="entry name" value="PEPTIDOGLYCAN D,D-TRANSPEPTIDASE MRDA"/>
    <property type="match status" value="1"/>
</dbReference>
<dbReference type="GO" id="GO:0071555">
    <property type="term" value="P:cell wall organization"/>
    <property type="evidence" value="ECO:0007669"/>
    <property type="project" value="TreeGrafter"/>
</dbReference>
<dbReference type="STRING" id="754436.JCM19237_48"/>
<dbReference type="Gene3D" id="3.40.710.10">
    <property type="entry name" value="DD-peptidase/beta-lactamase superfamily"/>
    <property type="match status" value="1"/>
</dbReference>